<dbReference type="RefSeq" id="WP_109799725.1">
    <property type="nucleotide sequence ID" value="NZ_QGKS01000055.1"/>
</dbReference>
<feature type="transmembrane region" description="Helical" evidence="1">
    <location>
        <begin position="62"/>
        <end position="84"/>
    </location>
</feature>
<evidence type="ECO:0000313" key="3">
    <source>
        <dbReference type="EMBL" id="PWR17283.1"/>
    </source>
</evidence>
<comment type="caution">
    <text evidence="3">The sequence shown here is derived from an EMBL/GenBank/DDBJ whole genome shotgun (WGS) entry which is preliminary data.</text>
</comment>
<evidence type="ECO:0000259" key="2">
    <source>
        <dbReference type="Pfam" id="PF02517"/>
    </source>
</evidence>
<feature type="domain" description="CAAX prenyl protease 2/Lysostaphin resistance protein A-like" evidence="2">
    <location>
        <begin position="123"/>
        <end position="220"/>
    </location>
</feature>
<dbReference type="Proteomes" id="UP000246050">
    <property type="component" value="Unassembled WGS sequence"/>
</dbReference>
<dbReference type="AlphaFoldDB" id="A0A317DW90"/>
<evidence type="ECO:0000256" key="1">
    <source>
        <dbReference type="SAM" id="Phobius"/>
    </source>
</evidence>
<dbReference type="OrthoDB" id="4407663at2"/>
<feature type="transmembrane region" description="Helical" evidence="1">
    <location>
        <begin position="208"/>
        <end position="227"/>
    </location>
</feature>
<dbReference type="InterPro" id="IPR003675">
    <property type="entry name" value="Rce1/LyrA-like_dom"/>
</dbReference>
<accession>A0A317DW90</accession>
<keyword evidence="3" id="KW-0378">Hydrolase</keyword>
<evidence type="ECO:0000313" key="4">
    <source>
        <dbReference type="Proteomes" id="UP000246050"/>
    </source>
</evidence>
<dbReference type="GO" id="GO:0080120">
    <property type="term" value="P:CAAX-box protein maturation"/>
    <property type="evidence" value="ECO:0007669"/>
    <property type="project" value="UniProtKB-ARBA"/>
</dbReference>
<dbReference type="GO" id="GO:0004175">
    <property type="term" value="F:endopeptidase activity"/>
    <property type="evidence" value="ECO:0007669"/>
    <property type="project" value="UniProtKB-ARBA"/>
</dbReference>
<keyword evidence="1" id="KW-1133">Transmembrane helix</keyword>
<gene>
    <name evidence="3" type="ORF">DKT69_01000</name>
</gene>
<feature type="transmembrane region" description="Helical" evidence="1">
    <location>
        <begin position="233"/>
        <end position="252"/>
    </location>
</feature>
<protein>
    <submittedName>
        <fullName evidence="3">CPBP family intramembrane metalloprotease</fullName>
    </submittedName>
</protein>
<feature type="transmembrane region" description="Helical" evidence="1">
    <location>
        <begin position="20"/>
        <end position="42"/>
    </location>
</feature>
<proteinExistence type="predicted"/>
<sequence>MTPPSNSRHLLPADSRRLSVVAFVGMVVAYLVVLHGLALTLTGGLETRYAAPRTLNEMWRSITVPEAVSVVLVIAAISWLRWWPPVLRDNHPVQRWVVVVPIGMATCALIVTDYGALATKGATFTLTLLLSALLIGASEELIFRGLGVTVFRSTGFTEGKVALWSTVIFALAHATNLLTVGAVAFAQVLTTMVAGYFLYLIRRRSGGITVPAIIHGMWDFSLISAQVIPGKPYLLSLLAIVTMAVLAIVVLARRHHIEPVTAQQP</sequence>
<dbReference type="GO" id="GO:0006508">
    <property type="term" value="P:proteolysis"/>
    <property type="evidence" value="ECO:0007669"/>
    <property type="project" value="UniProtKB-KW"/>
</dbReference>
<name>A0A317DW90_9ACTN</name>
<dbReference type="EMBL" id="QGKS01000055">
    <property type="protein sequence ID" value="PWR17283.1"/>
    <property type="molecule type" value="Genomic_DNA"/>
</dbReference>
<keyword evidence="3" id="KW-0645">Protease</keyword>
<keyword evidence="3" id="KW-0482">Metalloprotease</keyword>
<keyword evidence="1" id="KW-0812">Transmembrane</keyword>
<keyword evidence="1" id="KW-0472">Membrane</keyword>
<organism evidence="3 4">
    <name type="scientific">Micromonospora sicca</name>
    <dbReference type="NCBI Taxonomy" id="2202420"/>
    <lineage>
        <taxon>Bacteria</taxon>
        <taxon>Bacillati</taxon>
        <taxon>Actinomycetota</taxon>
        <taxon>Actinomycetes</taxon>
        <taxon>Micromonosporales</taxon>
        <taxon>Micromonosporaceae</taxon>
        <taxon>Micromonospora</taxon>
    </lineage>
</organism>
<feature type="transmembrane region" description="Helical" evidence="1">
    <location>
        <begin position="96"/>
        <end position="117"/>
    </location>
</feature>
<feature type="transmembrane region" description="Helical" evidence="1">
    <location>
        <begin position="180"/>
        <end position="201"/>
    </location>
</feature>
<dbReference type="GO" id="GO:0008237">
    <property type="term" value="F:metallopeptidase activity"/>
    <property type="evidence" value="ECO:0007669"/>
    <property type="project" value="UniProtKB-KW"/>
</dbReference>
<reference evidence="3 4" key="1">
    <citation type="submission" date="2018-05" db="EMBL/GenBank/DDBJ databases">
        <title>Micromonosporas from Atacama Desert.</title>
        <authorList>
            <person name="Carro L."/>
            <person name="Golinska P."/>
            <person name="Klenk H.-P."/>
            <person name="Goodfellow M."/>
        </authorList>
    </citation>
    <scope>NUCLEOTIDE SEQUENCE [LARGE SCALE GENOMIC DNA]</scope>
    <source>
        <strain evidence="3 4">4G51</strain>
    </source>
</reference>
<dbReference type="Pfam" id="PF02517">
    <property type="entry name" value="Rce1-like"/>
    <property type="match status" value="1"/>
</dbReference>